<dbReference type="Proteomes" id="UP000789366">
    <property type="component" value="Unassembled WGS sequence"/>
</dbReference>
<feature type="non-terminal residue" evidence="1">
    <location>
        <position position="392"/>
    </location>
</feature>
<comment type="caution">
    <text evidence="1">The sequence shown here is derived from an EMBL/GenBank/DDBJ whole genome shotgun (WGS) entry which is preliminary data.</text>
</comment>
<evidence type="ECO:0000313" key="2">
    <source>
        <dbReference type="Proteomes" id="UP000789366"/>
    </source>
</evidence>
<evidence type="ECO:0000313" key="1">
    <source>
        <dbReference type="EMBL" id="CAG8692033.1"/>
    </source>
</evidence>
<organism evidence="1 2">
    <name type="scientific">Cetraspora pellucida</name>
    <dbReference type="NCBI Taxonomy" id="1433469"/>
    <lineage>
        <taxon>Eukaryota</taxon>
        <taxon>Fungi</taxon>
        <taxon>Fungi incertae sedis</taxon>
        <taxon>Mucoromycota</taxon>
        <taxon>Glomeromycotina</taxon>
        <taxon>Glomeromycetes</taxon>
        <taxon>Diversisporales</taxon>
        <taxon>Gigasporaceae</taxon>
        <taxon>Cetraspora</taxon>
    </lineage>
</organism>
<gene>
    <name evidence="1" type="ORF">SPELUC_LOCUS10805</name>
</gene>
<dbReference type="EMBL" id="CAJVPW010021122">
    <property type="protein sequence ID" value="CAG8692033.1"/>
    <property type="molecule type" value="Genomic_DNA"/>
</dbReference>
<name>A0ACA9P5N0_9GLOM</name>
<accession>A0ACA9P5N0</accession>
<reference evidence="1" key="1">
    <citation type="submission" date="2021-06" db="EMBL/GenBank/DDBJ databases">
        <authorList>
            <person name="Kallberg Y."/>
            <person name="Tangrot J."/>
            <person name="Rosling A."/>
        </authorList>
    </citation>
    <scope>NUCLEOTIDE SEQUENCE</scope>
    <source>
        <strain evidence="1">28 12/20/2015</strain>
    </source>
</reference>
<sequence>KNRKNIKTSPVWKYMHEEKIGNETVRICDIEGCDQKYGPTTSTGNLNNHLKNKHNITLFLKKNRLQLTERPYEKGDIECKKECFDSIFNLIIGDQLPFSFIEHPLVIKMLNVYDPRYVLLSRKYLTKVTISRFEACSTRWNSTYRMLCRFKEMQDELTLLKTAYQELESSYPNKEEWKSIDNLIYLLEPMLDATEMLSKSSYPTISDVRLTFMGIMQRINHFATDKSRLKEKCTMASSINNTLKKYWAILDRDESAKIATILDPTSKLITFPLLNERDIAIAILATNAASTSSFYDKRKKFISLISQQQTIELSTIGLPVSEELKTYLSLPIVETQDYLAIQGTCVPCEEAFSTASITISKLRNRLNPETARASLCLKSWMENNVGAYKQKY</sequence>
<proteinExistence type="predicted"/>
<protein>
    <submittedName>
        <fullName evidence="1">3156_t:CDS:1</fullName>
    </submittedName>
</protein>
<keyword evidence="2" id="KW-1185">Reference proteome</keyword>
<feature type="non-terminal residue" evidence="1">
    <location>
        <position position="1"/>
    </location>
</feature>